<organism evidence="2 3">
    <name type="scientific">Dothidotthia symphoricarpi CBS 119687</name>
    <dbReference type="NCBI Taxonomy" id="1392245"/>
    <lineage>
        <taxon>Eukaryota</taxon>
        <taxon>Fungi</taxon>
        <taxon>Dikarya</taxon>
        <taxon>Ascomycota</taxon>
        <taxon>Pezizomycotina</taxon>
        <taxon>Dothideomycetes</taxon>
        <taxon>Pleosporomycetidae</taxon>
        <taxon>Pleosporales</taxon>
        <taxon>Dothidotthiaceae</taxon>
        <taxon>Dothidotthia</taxon>
    </lineage>
</organism>
<dbReference type="AlphaFoldDB" id="A0A6A6AB21"/>
<evidence type="ECO:0000313" key="3">
    <source>
        <dbReference type="Proteomes" id="UP000799771"/>
    </source>
</evidence>
<dbReference type="OrthoDB" id="10308683at2759"/>
<dbReference type="EMBL" id="ML977507">
    <property type="protein sequence ID" value="KAF2129132.1"/>
    <property type="molecule type" value="Genomic_DNA"/>
</dbReference>
<sequence>MKLLPHARLFCLFDAHVAKRAHARAATDIHVATQTSSLHVKSIFFHTSHDYMAVVHMDTIQGRGFGWVGGVVFMAAYTKKLQLSWMMVLVVFMLMARMMALEEHAERMLVAGLSSGLMMCNVTGFCIYLWLHVYIQVRVLAAIAYVCRTLPLRSKVKRCIDFICMCLDLGSLAR</sequence>
<accession>A0A6A6AB21</accession>
<evidence type="ECO:0000313" key="2">
    <source>
        <dbReference type="EMBL" id="KAF2129132.1"/>
    </source>
</evidence>
<reference evidence="2" key="1">
    <citation type="journal article" date="2020" name="Stud. Mycol.">
        <title>101 Dothideomycetes genomes: a test case for predicting lifestyles and emergence of pathogens.</title>
        <authorList>
            <person name="Haridas S."/>
            <person name="Albert R."/>
            <person name="Binder M."/>
            <person name="Bloem J."/>
            <person name="Labutti K."/>
            <person name="Salamov A."/>
            <person name="Andreopoulos B."/>
            <person name="Baker S."/>
            <person name="Barry K."/>
            <person name="Bills G."/>
            <person name="Bluhm B."/>
            <person name="Cannon C."/>
            <person name="Castanera R."/>
            <person name="Culley D."/>
            <person name="Daum C."/>
            <person name="Ezra D."/>
            <person name="Gonzalez J."/>
            <person name="Henrissat B."/>
            <person name="Kuo A."/>
            <person name="Liang C."/>
            <person name="Lipzen A."/>
            <person name="Lutzoni F."/>
            <person name="Magnuson J."/>
            <person name="Mondo S."/>
            <person name="Nolan M."/>
            <person name="Ohm R."/>
            <person name="Pangilinan J."/>
            <person name="Park H.-J."/>
            <person name="Ramirez L."/>
            <person name="Alfaro M."/>
            <person name="Sun H."/>
            <person name="Tritt A."/>
            <person name="Yoshinaga Y."/>
            <person name="Zwiers L.-H."/>
            <person name="Turgeon B."/>
            <person name="Goodwin S."/>
            <person name="Spatafora J."/>
            <person name="Crous P."/>
            <person name="Grigoriev I."/>
        </authorList>
    </citation>
    <scope>NUCLEOTIDE SEQUENCE</scope>
    <source>
        <strain evidence="2">CBS 119687</strain>
    </source>
</reference>
<feature type="transmembrane region" description="Helical" evidence="1">
    <location>
        <begin position="107"/>
        <end position="131"/>
    </location>
</feature>
<name>A0A6A6AB21_9PLEO</name>
<keyword evidence="1" id="KW-1133">Transmembrane helix</keyword>
<feature type="transmembrane region" description="Helical" evidence="1">
    <location>
        <begin position="83"/>
        <end position="101"/>
    </location>
</feature>
<proteinExistence type="predicted"/>
<dbReference type="GeneID" id="54405804"/>
<keyword evidence="3" id="KW-1185">Reference proteome</keyword>
<evidence type="ECO:0000256" key="1">
    <source>
        <dbReference type="SAM" id="Phobius"/>
    </source>
</evidence>
<gene>
    <name evidence="2" type="ORF">P153DRAFT_32905</name>
</gene>
<keyword evidence="1" id="KW-0472">Membrane</keyword>
<dbReference type="Proteomes" id="UP000799771">
    <property type="component" value="Unassembled WGS sequence"/>
</dbReference>
<protein>
    <submittedName>
        <fullName evidence="2">Uncharacterized protein</fullName>
    </submittedName>
</protein>
<dbReference type="RefSeq" id="XP_033523521.1">
    <property type="nucleotide sequence ID" value="XM_033665372.1"/>
</dbReference>
<keyword evidence="1" id="KW-0812">Transmembrane</keyword>